<reference evidence="6" key="1">
    <citation type="submission" date="2017-08" db="EMBL/GenBank/DDBJ databases">
        <authorList>
            <person name="Varghese N."/>
            <person name="Submissions S."/>
        </authorList>
    </citation>
    <scope>NUCLEOTIDE SEQUENCE [LARGE SCALE GENOMIC DNA]</scope>
    <source>
        <strain evidence="6">KCTC 23107</strain>
    </source>
</reference>
<comment type="similarity">
    <text evidence="2 3">Belongs to the small heat shock protein (HSP20) family.</text>
</comment>
<evidence type="ECO:0000313" key="6">
    <source>
        <dbReference type="Proteomes" id="UP000219465"/>
    </source>
</evidence>
<dbReference type="Proteomes" id="UP000219465">
    <property type="component" value="Unassembled WGS sequence"/>
</dbReference>
<dbReference type="RefSeq" id="WP_097108459.1">
    <property type="nucleotide sequence ID" value="NZ_OCPC01000004.1"/>
</dbReference>
<accession>A0A286IE98</accession>
<keyword evidence="6" id="KW-1185">Reference proteome</keyword>
<dbReference type="InterPro" id="IPR002068">
    <property type="entry name" value="A-crystallin/Hsp20_dom"/>
</dbReference>
<name>A0A286IE98_9HYPH</name>
<sequence>MSRMTPFSSPLLLGFDTMEKTLERIAKGSEGYPPYNIERIRASADGSKAERLRITLAVAGFCDEDLEVTTEENQLVIRGRQSDESDGREYLHRGIAARQFQRMFVLADGMQVVSAVLKNGLLSVDLIRPEPERMVRKINISVRD</sequence>
<dbReference type="CDD" id="cd06470">
    <property type="entry name" value="ACD_IbpA-B_like"/>
    <property type="match status" value="1"/>
</dbReference>
<keyword evidence="1" id="KW-0346">Stress response</keyword>
<dbReference type="OrthoDB" id="9810618at2"/>
<evidence type="ECO:0000256" key="3">
    <source>
        <dbReference type="RuleBase" id="RU003616"/>
    </source>
</evidence>
<dbReference type="InterPro" id="IPR008978">
    <property type="entry name" value="HSP20-like_chaperone"/>
</dbReference>
<dbReference type="SUPFAM" id="SSF49764">
    <property type="entry name" value="HSP20-like chaperones"/>
    <property type="match status" value="1"/>
</dbReference>
<evidence type="ECO:0000259" key="4">
    <source>
        <dbReference type="PROSITE" id="PS01031"/>
    </source>
</evidence>
<dbReference type="AlphaFoldDB" id="A0A286IE98"/>
<evidence type="ECO:0000313" key="5">
    <source>
        <dbReference type="EMBL" id="SOE17976.1"/>
    </source>
</evidence>
<feature type="domain" description="SHSP" evidence="4">
    <location>
        <begin position="26"/>
        <end position="143"/>
    </location>
</feature>
<gene>
    <name evidence="5" type="ORF">SAMN05877838_2884</name>
</gene>
<dbReference type="PANTHER" id="PTHR47062:SF1">
    <property type="entry name" value="SMALL HEAT SHOCK PROTEIN IBPA"/>
    <property type="match status" value="1"/>
</dbReference>
<evidence type="ECO:0000256" key="2">
    <source>
        <dbReference type="PROSITE-ProRule" id="PRU00285"/>
    </source>
</evidence>
<dbReference type="PROSITE" id="PS01031">
    <property type="entry name" value="SHSP"/>
    <property type="match status" value="1"/>
</dbReference>
<dbReference type="PANTHER" id="PTHR47062">
    <property type="match status" value="1"/>
</dbReference>
<dbReference type="EMBL" id="OCPC01000004">
    <property type="protein sequence ID" value="SOE17976.1"/>
    <property type="molecule type" value="Genomic_DNA"/>
</dbReference>
<proteinExistence type="inferred from homology"/>
<protein>
    <submittedName>
        <fullName evidence="5">HSP20 family molecular chaperone IbpA</fullName>
    </submittedName>
</protein>
<evidence type="ECO:0000256" key="1">
    <source>
        <dbReference type="ARBA" id="ARBA00023016"/>
    </source>
</evidence>
<dbReference type="Gene3D" id="2.60.40.790">
    <property type="match status" value="1"/>
</dbReference>
<organism evidence="5 6">
    <name type="scientific">Hoeflea halophila</name>
    <dbReference type="NCBI Taxonomy" id="714899"/>
    <lineage>
        <taxon>Bacteria</taxon>
        <taxon>Pseudomonadati</taxon>
        <taxon>Pseudomonadota</taxon>
        <taxon>Alphaproteobacteria</taxon>
        <taxon>Hyphomicrobiales</taxon>
        <taxon>Rhizobiaceae</taxon>
        <taxon>Hoeflea</taxon>
    </lineage>
</organism>
<dbReference type="Pfam" id="PF00011">
    <property type="entry name" value="HSP20"/>
    <property type="match status" value="1"/>
</dbReference>
<dbReference type="InterPro" id="IPR037913">
    <property type="entry name" value="ACD_IbpA/B"/>
</dbReference>